<sequence>MSAQPSGLSFNEALGKAHQMESELAQEDEYRLFMAQGEFLGKAIPVCINKTGNFAEKFTVVVSLEASGAVSQLWHQPENAFVACFANEMKRQFSYIGDKAPFFTAIEYSTNN</sequence>
<evidence type="ECO:0000313" key="2">
    <source>
        <dbReference type="Proteomes" id="UP001324185"/>
    </source>
</evidence>
<organism evidence="1 2">
    <name type="scientific">Kangiella aquimarina</name>
    <dbReference type="NCBI Taxonomy" id="261965"/>
    <lineage>
        <taxon>Bacteria</taxon>
        <taxon>Pseudomonadati</taxon>
        <taxon>Pseudomonadota</taxon>
        <taxon>Gammaproteobacteria</taxon>
        <taxon>Kangiellales</taxon>
        <taxon>Kangiellaceae</taxon>
        <taxon>Kangiella</taxon>
    </lineage>
</organism>
<keyword evidence="2" id="KW-1185">Reference proteome</keyword>
<dbReference type="Proteomes" id="UP001324185">
    <property type="component" value="Chromosome"/>
</dbReference>
<dbReference type="EMBL" id="CP140158">
    <property type="protein sequence ID" value="WQG84119.1"/>
    <property type="molecule type" value="Genomic_DNA"/>
</dbReference>
<dbReference type="RefSeq" id="WP_322500055.1">
    <property type="nucleotide sequence ID" value="NZ_CP140158.1"/>
</dbReference>
<accession>A0ABZ0X148</accession>
<name>A0ABZ0X148_9GAMM</name>
<protein>
    <submittedName>
        <fullName evidence="1">Uncharacterized protein</fullName>
    </submittedName>
</protein>
<reference evidence="1 2" key="1">
    <citation type="submission" date="2023-11" db="EMBL/GenBank/DDBJ databases">
        <title>MicrobeMod: A computational toolkit for identifying prokaryotic methylation and restriction-modification with nanopore sequencing.</title>
        <authorList>
            <person name="Crits-Christoph A."/>
            <person name="Kang S.C."/>
            <person name="Lee H."/>
            <person name="Ostrov N."/>
        </authorList>
    </citation>
    <scope>NUCLEOTIDE SEQUENCE [LARGE SCALE GENOMIC DNA]</scope>
    <source>
        <strain evidence="1 2">DSMZ 16071</strain>
    </source>
</reference>
<proteinExistence type="predicted"/>
<evidence type="ECO:0000313" key="1">
    <source>
        <dbReference type="EMBL" id="WQG84119.1"/>
    </source>
</evidence>
<gene>
    <name evidence="1" type="ORF">SR900_06485</name>
</gene>